<evidence type="ECO:0000256" key="1">
    <source>
        <dbReference type="SAM" id="MobiDB-lite"/>
    </source>
</evidence>
<evidence type="ECO:0008006" key="5">
    <source>
        <dbReference type="Google" id="ProtNLM"/>
    </source>
</evidence>
<proteinExistence type="predicted"/>
<gene>
    <name evidence="3" type="ORF">PIL02S_06969</name>
</gene>
<evidence type="ECO:0000313" key="3">
    <source>
        <dbReference type="EMBL" id="PYY25370.1"/>
    </source>
</evidence>
<dbReference type="PROSITE" id="PS51257">
    <property type="entry name" value="PROKAR_LIPOPROTEIN"/>
    <property type="match status" value="1"/>
</dbReference>
<evidence type="ECO:0000256" key="2">
    <source>
        <dbReference type="SAM" id="SignalP"/>
    </source>
</evidence>
<protein>
    <recommendedName>
        <fullName evidence="5">Lipoprotein</fullName>
    </recommendedName>
</protein>
<keyword evidence="2" id="KW-0732">Signal</keyword>
<evidence type="ECO:0000313" key="4">
    <source>
        <dbReference type="Proteomes" id="UP000247459"/>
    </source>
</evidence>
<dbReference type="EMBL" id="PRLG01000039">
    <property type="protein sequence ID" value="PYY25370.1"/>
    <property type="molecule type" value="Genomic_DNA"/>
</dbReference>
<dbReference type="OrthoDB" id="2967172at2"/>
<accession>A0A2W0C0H7</accession>
<dbReference type="Proteomes" id="UP000247459">
    <property type="component" value="Unassembled WGS sequence"/>
</dbReference>
<dbReference type="Pfam" id="PF14042">
    <property type="entry name" value="DUF4247"/>
    <property type="match status" value="1"/>
</dbReference>
<sequence length="244" mass="27151">MKKRMALGLKLMLVLSLVMSLLSACGMPSVQDTYPLESVSGSGNTTSYVYRAADRSVPEVAQELSEQRKPDQISAENEERMFLVYQDQYYHLQQDPNKKEDTLIEVDSKEYVRQNYDSSFLQGYLTATLIGNLFDSFGGSGYGKYRGYTDRDTYKPNQGTYRAPTNNDKKAAPPITVDRKGSITRRGGDTDTSVGSGGGLFSRKKEPSTGTVERNKSGGLFNSPKSSYKKPKTRVGGGRIMRRR</sequence>
<dbReference type="InterPro" id="IPR025341">
    <property type="entry name" value="DUF4247"/>
</dbReference>
<feature type="compositionally biased region" description="Polar residues" evidence="1">
    <location>
        <begin position="155"/>
        <end position="166"/>
    </location>
</feature>
<dbReference type="RefSeq" id="WP_095357419.1">
    <property type="nucleotide sequence ID" value="NZ_JAXBDC010000001.1"/>
</dbReference>
<organism evidence="3 4">
    <name type="scientific">Paenibacillus illinoisensis</name>
    <dbReference type="NCBI Taxonomy" id="59845"/>
    <lineage>
        <taxon>Bacteria</taxon>
        <taxon>Bacillati</taxon>
        <taxon>Bacillota</taxon>
        <taxon>Bacilli</taxon>
        <taxon>Bacillales</taxon>
        <taxon>Paenibacillaceae</taxon>
        <taxon>Paenibacillus</taxon>
    </lineage>
</organism>
<feature type="region of interest" description="Disordered" evidence="1">
    <location>
        <begin position="153"/>
        <end position="244"/>
    </location>
</feature>
<name>A0A2W0C0H7_9BACL</name>
<dbReference type="AlphaFoldDB" id="A0A2W0C0H7"/>
<feature type="signal peptide" evidence="2">
    <location>
        <begin position="1"/>
        <end position="24"/>
    </location>
</feature>
<comment type="caution">
    <text evidence="3">The sequence shown here is derived from an EMBL/GenBank/DDBJ whole genome shotgun (WGS) entry which is preliminary data.</text>
</comment>
<feature type="compositionally biased region" description="Basic and acidic residues" evidence="1">
    <location>
        <begin position="167"/>
        <end position="189"/>
    </location>
</feature>
<reference evidence="3 4" key="1">
    <citation type="submission" date="2018-01" db="EMBL/GenBank/DDBJ databases">
        <title>Genome sequence of the PGP bacterium Paenibacillus illinoisensis E3.</title>
        <authorList>
            <person name="Rolli E."/>
            <person name="Marasco R."/>
            <person name="Bessem C."/>
            <person name="Michoud G."/>
            <person name="Gaiarsa S."/>
            <person name="Borin S."/>
            <person name="Daffonchio D."/>
        </authorList>
    </citation>
    <scope>NUCLEOTIDE SEQUENCE [LARGE SCALE GENOMIC DNA]</scope>
    <source>
        <strain evidence="3 4">E3</strain>
    </source>
</reference>
<feature type="chain" id="PRO_5039693592" description="Lipoprotein" evidence="2">
    <location>
        <begin position="25"/>
        <end position="244"/>
    </location>
</feature>
<feature type="compositionally biased region" description="Gly residues" evidence="1">
    <location>
        <begin position="235"/>
        <end position="244"/>
    </location>
</feature>